<dbReference type="Proteomes" id="UP000076858">
    <property type="component" value="Unassembled WGS sequence"/>
</dbReference>
<evidence type="ECO:0000256" key="1">
    <source>
        <dbReference type="ARBA" id="ARBA00023157"/>
    </source>
</evidence>
<dbReference type="CDD" id="cd00190">
    <property type="entry name" value="Tryp_SPc"/>
    <property type="match status" value="1"/>
</dbReference>
<protein>
    <recommendedName>
        <fullName evidence="2">Peptidase S1 domain-containing protein</fullName>
    </recommendedName>
</protein>
<keyword evidence="1" id="KW-1015">Disulfide bond</keyword>
<reference evidence="3 4" key="1">
    <citation type="submission" date="2016-03" db="EMBL/GenBank/DDBJ databases">
        <title>EvidentialGene: Evidence-directed Construction of Genes on Genomes.</title>
        <authorList>
            <person name="Gilbert D.G."/>
            <person name="Choi J.-H."/>
            <person name="Mockaitis K."/>
            <person name="Colbourne J."/>
            <person name="Pfrender M."/>
        </authorList>
    </citation>
    <scope>NUCLEOTIDE SEQUENCE [LARGE SCALE GENOMIC DNA]</scope>
    <source>
        <strain evidence="3 4">Xinb3</strain>
        <tissue evidence="3">Complete organism</tissue>
    </source>
</reference>
<dbReference type="InterPro" id="IPR001254">
    <property type="entry name" value="Trypsin_dom"/>
</dbReference>
<dbReference type="PANTHER" id="PTHR24258">
    <property type="entry name" value="SERINE PROTEASE-RELATED"/>
    <property type="match status" value="1"/>
</dbReference>
<dbReference type="Gene3D" id="2.40.10.10">
    <property type="entry name" value="Trypsin-like serine proteases"/>
    <property type="match status" value="1"/>
</dbReference>
<dbReference type="OrthoDB" id="5949700at2759"/>
<dbReference type="InterPro" id="IPR043504">
    <property type="entry name" value="Peptidase_S1_PA_chymotrypsin"/>
</dbReference>
<keyword evidence="4" id="KW-1185">Reference proteome</keyword>
<proteinExistence type="predicted"/>
<dbReference type="PROSITE" id="PS00134">
    <property type="entry name" value="TRYPSIN_HIS"/>
    <property type="match status" value="1"/>
</dbReference>
<organism evidence="3 4">
    <name type="scientific">Daphnia magna</name>
    <dbReference type="NCBI Taxonomy" id="35525"/>
    <lineage>
        <taxon>Eukaryota</taxon>
        <taxon>Metazoa</taxon>
        <taxon>Ecdysozoa</taxon>
        <taxon>Arthropoda</taxon>
        <taxon>Crustacea</taxon>
        <taxon>Branchiopoda</taxon>
        <taxon>Diplostraca</taxon>
        <taxon>Cladocera</taxon>
        <taxon>Anomopoda</taxon>
        <taxon>Daphniidae</taxon>
        <taxon>Daphnia</taxon>
    </lineage>
</organism>
<dbReference type="FunFam" id="2.40.10.10:FF:000068">
    <property type="entry name" value="transmembrane protease serine 2"/>
    <property type="match status" value="1"/>
</dbReference>
<name>A0A164WYH6_9CRUS</name>
<sequence length="236" mass="26668">MEQHLYFGPPDRLLFLKKGQKEDAFACSLIIEPSHILTAAHCVTGKTPDGLKVRLGESYVNHESKLYPLIEKHVASVTIHPEYYPGNFYNDIAILTFESAVDFAENYQHYFKTIDYGHIAPVCIPERRQEFASSRCLLAGWGIACAYMADCENQLQRTRLGHNFKLHQGFICAGSKRGKDFCKYDGGGPLVCEAQDGSFPLTGLVSWGIGCVQDDVPRVYTKVSEFYDWIQHNTIY</sequence>
<gene>
    <name evidence="3" type="ORF">APZ42_021064</name>
</gene>
<dbReference type="STRING" id="35525.A0A164WYH6"/>
<dbReference type="Pfam" id="PF00089">
    <property type="entry name" value="Trypsin"/>
    <property type="match status" value="1"/>
</dbReference>
<dbReference type="SMART" id="SM00020">
    <property type="entry name" value="Tryp_SPc"/>
    <property type="match status" value="1"/>
</dbReference>
<dbReference type="GO" id="GO:0006508">
    <property type="term" value="P:proteolysis"/>
    <property type="evidence" value="ECO:0007669"/>
    <property type="project" value="InterPro"/>
</dbReference>
<dbReference type="AlphaFoldDB" id="A0A164WYH6"/>
<dbReference type="EMBL" id="LRGB01001036">
    <property type="protein sequence ID" value="KZS13698.1"/>
    <property type="molecule type" value="Genomic_DNA"/>
</dbReference>
<dbReference type="InterPro" id="IPR001314">
    <property type="entry name" value="Peptidase_S1A"/>
</dbReference>
<dbReference type="SUPFAM" id="SSF50494">
    <property type="entry name" value="Trypsin-like serine proteases"/>
    <property type="match status" value="1"/>
</dbReference>
<dbReference type="InterPro" id="IPR009003">
    <property type="entry name" value="Peptidase_S1_PA"/>
</dbReference>
<evidence type="ECO:0000313" key="4">
    <source>
        <dbReference type="Proteomes" id="UP000076858"/>
    </source>
</evidence>
<dbReference type="PRINTS" id="PR00722">
    <property type="entry name" value="CHYMOTRYPSIN"/>
</dbReference>
<comment type="caution">
    <text evidence="3">The sequence shown here is derived from an EMBL/GenBank/DDBJ whole genome shotgun (WGS) entry which is preliminary data.</text>
</comment>
<evidence type="ECO:0000313" key="3">
    <source>
        <dbReference type="EMBL" id="KZS13698.1"/>
    </source>
</evidence>
<dbReference type="GO" id="GO:0004252">
    <property type="term" value="F:serine-type endopeptidase activity"/>
    <property type="evidence" value="ECO:0007669"/>
    <property type="project" value="InterPro"/>
</dbReference>
<dbReference type="PROSITE" id="PS50240">
    <property type="entry name" value="TRYPSIN_DOM"/>
    <property type="match status" value="1"/>
</dbReference>
<dbReference type="PANTHER" id="PTHR24258:SF143">
    <property type="match status" value="1"/>
</dbReference>
<feature type="domain" description="Peptidase S1" evidence="2">
    <location>
        <begin position="28"/>
        <end position="235"/>
    </location>
</feature>
<evidence type="ECO:0000259" key="2">
    <source>
        <dbReference type="PROSITE" id="PS50240"/>
    </source>
</evidence>
<dbReference type="InterPro" id="IPR018114">
    <property type="entry name" value="TRYPSIN_HIS"/>
</dbReference>
<accession>A0A164WYH6</accession>